<accession>A0ABP3WYA1</accession>
<sequence>MAVSFFKPIADASQFPKPRVPATPKFKFSALKLAKCVQGEVNDTLFTRNGRGAIGIAGTALKNTDSNVILIPAYHCPALVEPFIWLGYEIRFYPVNEDLSVDISMLERALTDDVSHCVVVRYFGFGQNNNEVIEFLHARPVKVIEDCAHSLFRFTDHFENSVNSVPQVDASICSINKILPTIDGGALYLKAPYHAQLNHISWVEEFKACAFIAGIPQALDKIKTWLKGKPETKAASMAESVENEDAHLRYFQPVDLTSASYRHTKFIFCHSDLDTIKAKRRANFAYLTQHINNPAVGQPLFSQLTDDDVPYVIPFLLTDDKHFSTLRKQGIQILRWEEVAISDCSVSQEYRSLLIQIPCHQQLTQHQLDSLVSTFNQLRA</sequence>
<dbReference type="PANTHER" id="PTHR30244">
    <property type="entry name" value="TRANSAMINASE"/>
    <property type="match status" value="1"/>
</dbReference>
<comment type="similarity">
    <text evidence="2 3">Belongs to the DegT/DnrJ/EryC1 family.</text>
</comment>
<evidence type="ECO:0000256" key="3">
    <source>
        <dbReference type="RuleBase" id="RU004508"/>
    </source>
</evidence>
<keyword evidence="5" id="KW-1185">Reference proteome</keyword>
<dbReference type="InterPro" id="IPR015421">
    <property type="entry name" value="PyrdxlP-dep_Trfase_major"/>
</dbReference>
<dbReference type="InterPro" id="IPR015424">
    <property type="entry name" value="PyrdxlP-dep_Trfase"/>
</dbReference>
<organism evidence="4 5">
    <name type="scientific">Aliiglaciecola litoralis</name>
    <dbReference type="NCBI Taxonomy" id="582857"/>
    <lineage>
        <taxon>Bacteria</taxon>
        <taxon>Pseudomonadati</taxon>
        <taxon>Pseudomonadota</taxon>
        <taxon>Gammaproteobacteria</taxon>
        <taxon>Alteromonadales</taxon>
        <taxon>Alteromonadaceae</taxon>
        <taxon>Aliiglaciecola</taxon>
    </lineage>
</organism>
<dbReference type="InterPro" id="IPR000653">
    <property type="entry name" value="DegT/StrS_aminotransferase"/>
</dbReference>
<dbReference type="Pfam" id="PF01041">
    <property type="entry name" value="DegT_DnrJ_EryC1"/>
    <property type="match status" value="1"/>
</dbReference>
<dbReference type="Gene3D" id="3.40.640.10">
    <property type="entry name" value="Type I PLP-dependent aspartate aminotransferase-like (Major domain)"/>
    <property type="match status" value="1"/>
</dbReference>
<name>A0ABP3WYA1_9ALTE</name>
<comment type="caution">
    <text evidence="4">The sequence shown here is derived from an EMBL/GenBank/DDBJ whole genome shotgun (WGS) entry which is preliminary data.</text>
</comment>
<evidence type="ECO:0000256" key="1">
    <source>
        <dbReference type="ARBA" id="ARBA00022898"/>
    </source>
</evidence>
<proteinExistence type="inferred from homology"/>
<evidence type="ECO:0000313" key="5">
    <source>
        <dbReference type="Proteomes" id="UP001500359"/>
    </source>
</evidence>
<evidence type="ECO:0000256" key="2">
    <source>
        <dbReference type="ARBA" id="ARBA00037999"/>
    </source>
</evidence>
<dbReference type="SUPFAM" id="SSF53383">
    <property type="entry name" value="PLP-dependent transferases"/>
    <property type="match status" value="1"/>
</dbReference>
<gene>
    <name evidence="4" type="ORF">GCM10009114_20930</name>
</gene>
<evidence type="ECO:0000313" key="4">
    <source>
        <dbReference type="EMBL" id="GAA0856980.1"/>
    </source>
</evidence>
<reference evidence="5" key="1">
    <citation type="journal article" date="2019" name="Int. J. Syst. Evol. Microbiol.">
        <title>The Global Catalogue of Microorganisms (GCM) 10K type strain sequencing project: providing services to taxonomists for standard genome sequencing and annotation.</title>
        <authorList>
            <consortium name="The Broad Institute Genomics Platform"/>
            <consortium name="The Broad Institute Genome Sequencing Center for Infectious Disease"/>
            <person name="Wu L."/>
            <person name="Ma J."/>
        </authorList>
    </citation>
    <scope>NUCLEOTIDE SEQUENCE [LARGE SCALE GENOMIC DNA]</scope>
    <source>
        <strain evidence="5">JCM 15896</strain>
    </source>
</reference>
<protein>
    <recommendedName>
        <fullName evidence="6">DegT/DnrJ/EryC1/StrS aminotransferase family protein</fullName>
    </recommendedName>
</protein>
<dbReference type="Proteomes" id="UP001500359">
    <property type="component" value="Unassembled WGS sequence"/>
</dbReference>
<dbReference type="PANTHER" id="PTHR30244:SF34">
    <property type="entry name" value="DTDP-4-AMINO-4,6-DIDEOXYGALACTOSE TRANSAMINASE"/>
    <property type="match status" value="1"/>
</dbReference>
<keyword evidence="1 3" id="KW-0663">Pyridoxal phosphate</keyword>
<dbReference type="EMBL" id="BAAAFD010000005">
    <property type="protein sequence ID" value="GAA0856980.1"/>
    <property type="molecule type" value="Genomic_DNA"/>
</dbReference>
<dbReference type="RefSeq" id="WP_343859646.1">
    <property type="nucleotide sequence ID" value="NZ_BAAAFD010000005.1"/>
</dbReference>
<evidence type="ECO:0008006" key="6">
    <source>
        <dbReference type="Google" id="ProtNLM"/>
    </source>
</evidence>